<organism evidence="2 3">
    <name type="scientific">Arxiozyma heterogenica</name>
    <dbReference type="NCBI Taxonomy" id="278026"/>
    <lineage>
        <taxon>Eukaryota</taxon>
        <taxon>Fungi</taxon>
        <taxon>Dikarya</taxon>
        <taxon>Ascomycota</taxon>
        <taxon>Saccharomycotina</taxon>
        <taxon>Saccharomycetes</taxon>
        <taxon>Saccharomycetales</taxon>
        <taxon>Saccharomycetaceae</taxon>
        <taxon>Arxiozyma</taxon>
    </lineage>
</organism>
<comment type="caution">
    <text evidence="2">The sequence shown here is derived from an EMBL/GenBank/DDBJ whole genome shotgun (WGS) entry which is preliminary data.</text>
</comment>
<comment type="similarity">
    <text evidence="1">Belongs to the MIX23 family.</text>
</comment>
<accession>A0AAN7WHT2</accession>
<dbReference type="AlphaFoldDB" id="A0AAN7WHT2"/>
<dbReference type="Pfam" id="PF09774">
    <property type="entry name" value="MIX23"/>
    <property type="match status" value="1"/>
</dbReference>
<name>A0AAN7WHT2_9SACH</name>
<dbReference type="InterPro" id="IPR016805">
    <property type="entry name" value="MIX23_fungal"/>
</dbReference>
<reference evidence="3" key="1">
    <citation type="submission" date="2023-07" db="EMBL/GenBank/DDBJ databases">
        <title>A draft genome of Kazachstania heterogenica Y-27499.</title>
        <authorList>
            <person name="Donic C."/>
            <person name="Kralova J.S."/>
            <person name="Fidel L."/>
            <person name="Ben-Dor S."/>
            <person name="Jung S."/>
        </authorList>
    </citation>
    <scope>NUCLEOTIDE SEQUENCE [LARGE SCALE GENOMIC DNA]</scope>
    <source>
        <strain evidence="3">Y27499</strain>
    </source>
</reference>
<evidence type="ECO:0000256" key="1">
    <source>
        <dbReference type="ARBA" id="ARBA00024204"/>
    </source>
</evidence>
<gene>
    <name evidence="2" type="ORF">RI543_002713</name>
</gene>
<keyword evidence="3" id="KW-1185">Reference proteome</keyword>
<dbReference type="EMBL" id="JAWIZZ010000045">
    <property type="protein sequence ID" value="KAK5780170.1"/>
    <property type="molecule type" value="Genomic_DNA"/>
</dbReference>
<dbReference type="PANTHER" id="PTHR31905:SF2">
    <property type="entry name" value="PROTEIN MIX23"/>
    <property type="match status" value="1"/>
</dbReference>
<dbReference type="PIRSF" id="PIRSF022603">
    <property type="entry name" value="UCP022603"/>
    <property type="match status" value="1"/>
</dbReference>
<dbReference type="Proteomes" id="UP001306508">
    <property type="component" value="Unassembled WGS sequence"/>
</dbReference>
<sequence>MEDSITLSAPAIDSENIKEYNLNFATGDKTVSQITLTRHQCIEPSLLDSFLRTLRHQSDDTIKAKINNYTRSGSTNVEKLELCNTFVKEELYPNWEVRHKAIKFCEQQANKMKIELVDKHLDRPDKKEYNLRLDPYAEKAAKEEYESHFKDLDNVTQWVENNKMVESILQNTSDSILKQRCHANREYLQIFWDNIDKMTEY</sequence>
<proteinExistence type="inferred from homology"/>
<dbReference type="InterPro" id="IPR019171">
    <property type="entry name" value="MIX23"/>
</dbReference>
<dbReference type="PANTHER" id="PTHR31905">
    <property type="entry name" value="COILED-COIL DOMAIN-CONTAINING PROTEIN 58"/>
    <property type="match status" value="1"/>
</dbReference>
<protein>
    <submittedName>
        <fullName evidence="2">Uncharacterized protein</fullName>
    </submittedName>
</protein>
<evidence type="ECO:0000313" key="3">
    <source>
        <dbReference type="Proteomes" id="UP001306508"/>
    </source>
</evidence>
<evidence type="ECO:0000313" key="2">
    <source>
        <dbReference type="EMBL" id="KAK5780170.1"/>
    </source>
</evidence>
<dbReference type="GO" id="GO:0005758">
    <property type="term" value="C:mitochondrial intermembrane space"/>
    <property type="evidence" value="ECO:0007669"/>
    <property type="project" value="InterPro"/>
</dbReference>